<protein>
    <submittedName>
        <fullName evidence="3">Uncharacterized protein</fullName>
    </submittedName>
</protein>
<accession>A0A9N8DK80</accession>
<comment type="caution">
    <text evidence="3">The sequence shown here is derived from an EMBL/GenBank/DDBJ whole genome shotgun (WGS) entry which is preliminary data.</text>
</comment>
<dbReference type="Gene3D" id="1.25.40.20">
    <property type="entry name" value="Ankyrin repeat-containing domain"/>
    <property type="match status" value="1"/>
</dbReference>
<evidence type="ECO:0000256" key="2">
    <source>
        <dbReference type="SAM" id="MobiDB-lite"/>
    </source>
</evidence>
<sequence>MTVEIKALVNAGSWNEVRKRIKRWKKKERIGELLVFCTVKDTPDDITEELLSKLEPGEGSRGFVGSSMPGFGVHFWYAVRGDCTAVHEKSKESEFLDFGMLCNYARVSPLRLVVNRYLQTQCKPLYSKVVWKALRFTWLNSNSNHWKMDGLLQIESIEDLESDKCKDLRNLWQKTELLFRASQEKHGMSKPLHEMSFIHMLIQEGMPKISVWLALRLLPASQLLQVDSHGRTPLHIAAMCNETELEKDDPMFSCNYPGCLLKDSTILEMVLKACPEAASKPDKEGSLPLSLLLQQTGNFVAYSNGLKKKEHMLRSVHAFVVHAPHALALPNPKDKMLPFMLAATSPKDIDVTFSILIESPSVVVSGIEATDREVWLTDKLKQAQTHNQKLEDENQKLRALLAKQEPTLPPRVAPLQIYNLPSIKYPSRKRHNSAVAASRDPAAKNGCSDRPPKSRRLDP</sequence>
<evidence type="ECO:0000313" key="4">
    <source>
        <dbReference type="Proteomes" id="UP001153069"/>
    </source>
</evidence>
<proteinExistence type="predicted"/>
<dbReference type="EMBL" id="CAICTM010000199">
    <property type="protein sequence ID" value="CAB9504528.1"/>
    <property type="molecule type" value="Genomic_DNA"/>
</dbReference>
<dbReference type="InterPro" id="IPR036770">
    <property type="entry name" value="Ankyrin_rpt-contain_sf"/>
</dbReference>
<reference evidence="3" key="1">
    <citation type="submission" date="2020-06" db="EMBL/GenBank/DDBJ databases">
        <authorList>
            <consortium name="Plant Systems Biology data submission"/>
        </authorList>
    </citation>
    <scope>NUCLEOTIDE SEQUENCE</scope>
    <source>
        <strain evidence="3">D6</strain>
    </source>
</reference>
<evidence type="ECO:0000313" key="3">
    <source>
        <dbReference type="EMBL" id="CAB9504528.1"/>
    </source>
</evidence>
<dbReference type="Proteomes" id="UP001153069">
    <property type="component" value="Unassembled WGS sequence"/>
</dbReference>
<keyword evidence="4" id="KW-1185">Reference proteome</keyword>
<keyword evidence="1" id="KW-0175">Coiled coil</keyword>
<dbReference type="AlphaFoldDB" id="A0A9N8DK80"/>
<feature type="region of interest" description="Disordered" evidence="2">
    <location>
        <begin position="428"/>
        <end position="459"/>
    </location>
</feature>
<organism evidence="3 4">
    <name type="scientific">Seminavis robusta</name>
    <dbReference type="NCBI Taxonomy" id="568900"/>
    <lineage>
        <taxon>Eukaryota</taxon>
        <taxon>Sar</taxon>
        <taxon>Stramenopiles</taxon>
        <taxon>Ochrophyta</taxon>
        <taxon>Bacillariophyta</taxon>
        <taxon>Bacillariophyceae</taxon>
        <taxon>Bacillariophycidae</taxon>
        <taxon>Naviculales</taxon>
        <taxon>Naviculaceae</taxon>
        <taxon>Seminavis</taxon>
    </lineage>
</organism>
<name>A0A9N8DK80_9STRA</name>
<feature type="compositionally biased region" description="Basic and acidic residues" evidence="2">
    <location>
        <begin position="450"/>
        <end position="459"/>
    </location>
</feature>
<gene>
    <name evidence="3" type="ORF">SEMRO_200_G084630.1</name>
</gene>
<evidence type="ECO:0000256" key="1">
    <source>
        <dbReference type="SAM" id="Coils"/>
    </source>
</evidence>
<feature type="coiled-coil region" evidence="1">
    <location>
        <begin position="376"/>
        <end position="403"/>
    </location>
</feature>